<reference evidence="4" key="1">
    <citation type="submission" date="2024-03" db="EMBL/GenBank/DDBJ databases">
        <title>Deinococcus weizhi sp. nov., isolated from human skin.</title>
        <authorList>
            <person name="Wei Z."/>
            <person name="Tian F."/>
            <person name="Yang C."/>
            <person name="Xin L.T."/>
            <person name="Wen Z.J."/>
            <person name="Lan K.C."/>
            <person name="Yu L."/>
            <person name="Zhe W."/>
            <person name="Dan F.D."/>
            <person name="Jun W."/>
            <person name="Rui Z."/>
            <person name="Yong X.J."/>
            <person name="Ting Y."/>
            <person name="Wei X."/>
            <person name="Xu Z.G."/>
            <person name="Xin Z."/>
            <person name="Dong F.G."/>
            <person name="Ni X.M."/>
            <person name="Zheng M.G."/>
            <person name="Chun Y."/>
            <person name="Qian W.X."/>
        </authorList>
    </citation>
    <scope>NUCLEOTIDE SEQUENCE</scope>
    <source>
        <strain evidence="4">VB142</strain>
        <plasmid evidence="4">p1</plasmid>
    </source>
</reference>
<dbReference type="InterPro" id="IPR051677">
    <property type="entry name" value="AfsR-DnrI-RedD_regulator"/>
</dbReference>
<dbReference type="Gene3D" id="1.25.40.10">
    <property type="entry name" value="Tetratricopeptide repeat domain"/>
    <property type="match status" value="2"/>
</dbReference>
<dbReference type="InterPro" id="IPR011990">
    <property type="entry name" value="TPR-like_helical_dom_sf"/>
</dbReference>
<dbReference type="AlphaFoldDB" id="A0AAU6Q926"/>
<name>A0AAU6Q926_9DEIO</name>
<dbReference type="PANTHER" id="PTHR35807">
    <property type="entry name" value="TRANSCRIPTIONAL REGULATOR REDD-RELATED"/>
    <property type="match status" value="1"/>
</dbReference>
<dbReference type="Pfam" id="PF03704">
    <property type="entry name" value="BTAD"/>
    <property type="match status" value="1"/>
</dbReference>
<dbReference type="InterPro" id="IPR005158">
    <property type="entry name" value="BTAD"/>
</dbReference>
<protein>
    <submittedName>
        <fullName evidence="4">Bacterial transcriptional activator domain-containing protein</fullName>
    </submittedName>
</protein>
<dbReference type="InterPro" id="IPR036388">
    <property type="entry name" value="WH-like_DNA-bd_sf"/>
</dbReference>
<dbReference type="SMART" id="SM01043">
    <property type="entry name" value="BTAD"/>
    <property type="match status" value="1"/>
</dbReference>
<dbReference type="RefSeq" id="WP_339098154.1">
    <property type="nucleotide sequence ID" value="NZ_CP149784.1"/>
</dbReference>
<dbReference type="Gene3D" id="1.10.10.10">
    <property type="entry name" value="Winged helix-like DNA-binding domain superfamily/Winged helix DNA-binding domain"/>
    <property type="match status" value="1"/>
</dbReference>
<keyword evidence="4" id="KW-0614">Plasmid</keyword>
<geneLocation type="plasmid" evidence="4">
    <name>p1</name>
</geneLocation>
<evidence type="ECO:0000256" key="2">
    <source>
        <dbReference type="ARBA" id="ARBA00023163"/>
    </source>
</evidence>
<keyword evidence="1" id="KW-0805">Transcription regulation</keyword>
<dbReference type="GO" id="GO:0006355">
    <property type="term" value="P:regulation of DNA-templated transcription"/>
    <property type="evidence" value="ECO:0007669"/>
    <property type="project" value="TreeGrafter"/>
</dbReference>
<dbReference type="EMBL" id="CP149784">
    <property type="protein sequence ID" value="WYF46673.1"/>
    <property type="molecule type" value="Genomic_DNA"/>
</dbReference>
<dbReference type="GO" id="GO:0003677">
    <property type="term" value="F:DNA binding"/>
    <property type="evidence" value="ECO:0007669"/>
    <property type="project" value="TreeGrafter"/>
</dbReference>
<dbReference type="PANTHER" id="PTHR35807:SF1">
    <property type="entry name" value="TRANSCRIPTIONAL REGULATOR REDD"/>
    <property type="match status" value="1"/>
</dbReference>
<organism evidence="4">
    <name type="scientific">Deinococcus sp. VB142</name>
    <dbReference type="NCBI Taxonomy" id="3112952"/>
    <lineage>
        <taxon>Bacteria</taxon>
        <taxon>Thermotogati</taxon>
        <taxon>Deinococcota</taxon>
        <taxon>Deinococci</taxon>
        <taxon>Deinococcales</taxon>
        <taxon>Deinococcaceae</taxon>
        <taxon>Deinococcus</taxon>
    </lineage>
</organism>
<feature type="domain" description="Bacterial transcriptional activator" evidence="3">
    <location>
        <begin position="500"/>
        <end position="631"/>
    </location>
</feature>
<evidence type="ECO:0000256" key="1">
    <source>
        <dbReference type="ARBA" id="ARBA00023015"/>
    </source>
</evidence>
<accession>A0AAU6Q926</accession>
<keyword evidence="2" id="KW-0804">Transcription</keyword>
<proteinExistence type="predicted"/>
<sequence length="634" mass="69752">MAQALLKAVLSGEYQQGVRLFEAMRRPGAQDFRWGGVCHLHLSDVLKARRLLLTAVAKGDQAARVDLATCLRFEGEFAAARAQLDALDVDQMAARDAALALREAAILEQQCGEVARAAALLDEAWSYAVSAGPLVQSAVAQSIALVAAHQGNDVKAEAYLQFAEEHANAMRRVYVLLARAASATYIGKFGDAEQALKAAQRHRTNCPLAAALLPYRWGMWFSAQGQGSQAQEAFGRAVHLAREQQQPETEFYAQLGLTALATAVGDEVAERSSLARAKALVKTPRAQAYLDWRLGAALVRHADSCGLERLNTALRYFQANGCAREVVWVLLHLTEAHALLGSPTAAREALREAADAHVMLGGQQHLTVELSGLARTRQLLDTLAVHEYERVLCGPPGPAIPVAEVTLVTLGSPAILVNGQRVRLQMKKFVEVLAFLLKEGETTLGTLQTEVFTDAPPARSKNYIHQLRHELKRLVPGLSVPYDTTTQTYRVHCGGVHLTWDWQQARDALLSSERDVMLTANLNVKNFLQDSDSEWVETERERMSRWIVRVGLETMDAWYSAGDYAKCVKLAQRLIEIDPLDEGLHDFLIRATAQFSGVSAARILCWESRTLFAREVGHVPPLLDTLAQQLQQSH</sequence>
<gene>
    <name evidence="4" type="ORF">WDJ50_18285</name>
</gene>
<evidence type="ECO:0000259" key="3">
    <source>
        <dbReference type="SMART" id="SM01043"/>
    </source>
</evidence>
<evidence type="ECO:0000313" key="4">
    <source>
        <dbReference type="EMBL" id="WYF46673.1"/>
    </source>
</evidence>
<dbReference type="SUPFAM" id="SSF48452">
    <property type="entry name" value="TPR-like"/>
    <property type="match status" value="2"/>
</dbReference>